<keyword evidence="1" id="KW-0675">Receptor</keyword>
<keyword evidence="1" id="KW-0418">Kinase</keyword>
<reference evidence="1 2" key="1">
    <citation type="journal article" date="2018" name="Front. Plant Sci.">
        <title>Red Clover (Trifolium pratense) and Zigzag Clover (T. medium) - A Picture of Genomic Similarities and Differences.</title>
        <authorList>
            <person name="Dluhosova J."/>
            <person name="Istvanek J."/>
            <person name="Nedelnik J."/>
            <person name="Repkova J."/>
        </authorList>
    </citation>
    <scope>NUCLEOTIDE SEQUENCE [LARGE SCALE GENOMIC DNA]</scope>
    <source>
        <strain evidence="2">cv. 10/8</strain>
        <tissue evidence="1">Leaf</tissue>
    </source>
</reference>
<dbReference type="GO" id="GO:0016301">
    <property type="term" value="F:kinase activity"/>
    <property type="evidence" value="ECO:0007669"/>
    <property type="project" value="UniProtKB-KW"/>
</dbReference>
<keyword evidence="1" id="KW-0808">Transferase</keyword>
<evidence type="ECO:0000313" key="1">
    <source>
        <dbReference type="EMBL" id="MCI66432.1"/>
    </source>
</evidence>
<evidence type="ECO:0000313" key="2">
    <source>
        <dbReference type="Proteomes" id="UP000265520"/>
    </source>
</evidence>
<keyword evidence="2" id="KW-1185">Reference proteome</keyword>
<dbReference type="AlphaFoldDB" id="A0A392TZ27"/>
<feature type="non-terminal residue" evidence="1">
    <location>
        <position position="33"/>
    </location>
</feature>
<organism evidence="1 2">
    <name type="scientific">Trifolium medium</name>
    <dbReference type="NCBI Taxonomy" id="97028"/>
    <lineage>
        <taxon>Eukaryota</taxon>
        <taxon>Viridiplantae</taxon>
        <taxon>Streptophyta</taxon>
        <taxon>Embryophyta</taxon>
        <taxon>Tracheophyta</taxon>
        <taxon>Spermatophyta</taxon>
        <taxon>Magnoliopsida</taxon>
        <taxon>eudicotyledons</taxon>
        <taxon>Gunneridae</taxon>
        <taxon>Pentapetalae</taxon>
        <taxon>rosids</taxon>
        <taxon>fabids</taxon>
        <taxon>Fabales</taxon>
        <taxon>Fabaceae</taxon>
        <taxon>Papilionoideae</taxon>
        <taxon>50 kb inversion clade</taxon>
        <taxon>NPAAA clade</taxon>
        <taxon>Hologalegina</taxon>
        <taxon>IRL clade</taxon>
        <taxon>Trifolieae</taxon>
        <taxon>Trifolium</taxon>
    </lineage>
</organism>
<protein>
    <submittedName>
        <fullName evidence="1">LRR receptor-like kinase</fullName>
    </submittedName>
</protein>
<name>A0A392TZ27_9FABA</name>
<accession>A0A392TZ27</accession>
<dbReference type="Proteomes" id="UP000265520">
    <property type="component" value="Unassembled WGS sequence"/>
</dbReference>
<sequence>MPSLKVLNVRKNKLTGLVPSELLERSKTGSLSL</sequence>
<proteinExistence type="predicted"/>
<dbReference type="EMBL" id="LXQA010695239">
    <property type="protein sequence ID" value="MCI66432.1"/>
    <property type="molecule type" value="Genomic_DNA"/>
</dbReference>
<comment type="caution">
    <text evidence="1">The sequence shown here is derived from an EMBL/GenBank/DDBJ whole genome shotgun (WGS) entry which is preliminary data.</text>
</comment>